<evidence type="ECO:0000313" key="3">
    <source>
        <dbReference type="Proteomes" id="UP001595923"/>
    </source>
</evidence>
<protein>
    <submittedName>
        <fullName evidence="2">Metal-dependent hydrolase</fullName>
    </submittedName>
</protein>
<dbReference type="Proteomes" id="UP001595923">
    <property type="component" value="Unassembled WGS sequence"/>
</dbReference>
<dbReference type="GO" id="GO:0016787">
    <property type="term" value="F:hydrolase activity"/>
    <property type="evidence" value="ECO:0007669"/>
    <property type="project" value="UniProtKB-KW"/>
</dbReference>
<dbReference type="InterPro" id="IPR007404">
    <property type="entry name" value="YdjM-like"/>
</dbReference>
<keyword evidence="2" id="KW-0378">Hydrolase</keyword>
<keyword evidence="1" id="KW-0472">Membrane</keyword>
<gene>
    <name evidence="2" type="ORF">ACFO4E_07395</name>
</gene>
<accession>A0ABV9DSI7</accession>
<evidence type="ECO:0000256" key="1">
    <source>
        <dbReference type="SAM" id="Phobius"/>
    </source>
</evidence>
<name>A0ABV9DSI7_9ACTN</name>
<keyword evidence="1" id="KW-1133">Transmembrane helix</keyword>
<feature type="transmembrane region" description="Helical" evidence="1">
    <location>
        <begin position="174"/>
        <end position="192"/>
    </location>
</feature>
<feature type="transmembrane region" description="Helical" evidence="1">
    <location>
        <begin position="123"/>
        <end position="140"/>
    </location>
</feature>
<feature type="transmembrane region" description="Helical" evidence="1">
    <location>
        <begin position="96"/>
        <end position="117"/>
    </location>
</feature>
<keyword evidence="1" id="KW-0812">Transmembrane</keyword>
<organism evidence="2 3">
    <name type="scientific">Nocardiopsis mangrovi</name>
    <dbReference type="NCBI Taxonomy" id="1179818"/>
    <lineage>
        <taxon>Bacteria</taxon>
        <taxon>Bacillati</taxon>
        <taxon>Actinomycetota</taxon>
        <taxon>Actinomycetes</taxon>
        <taxon>Streptosporangiales</taxon>
        <taxon>Nocardiopsidaceae</taxon>
        <taxon>Nocardiopsis</taxon>
    </lineage>
</organism>
<dbReference type="EMBL" id="JBHSFQ010000005">
    <property type="protein sequence ID" value="MFC4561677.1"/>
    <property type="molecule type" value="Genomic_DNA"/>
</dbReference>
<sequence length="274" mass="28337">MAPSHAATGAAAGVATTLATAPLTGMHADTWVLATGALIGAGAALLPDIDQPGSTAARSQGPLTGIAAAGAQSLSAWVYRRTRTPQDTRGAGTHRYLFHTPAFALALGLVAGAAAMWPPGMAVIVWFTLSLALRGLGQALPKGKVRRLLTSWVTASRRGRRLMRPVPRSVRRGLAEWLSVSLSAALITALLIGHGAHTGPYIGLSVAVGMVVHSLGDALTRSAVPLAWPFQVRGRRWAMLGMPAWMRFSTGSWPESVICIGSLGATGAGFLLAA</sequence>
<proteinExistence type="predicted"/>
<keyword evidence="3" id="KW-1185">Reference proteome</keyword>
<dbReference type="Pfam" id="PF04307">
    <property type="entry name" value="YdjM"/>
    <property type="match status" value="1"/>
</dbReference>
<evidence type="ECO:0000313" key="2">
    <source>
        <dbReference type="EMBL" id="MFC4561677.1"/>
    </source>
</evidence>
<comment type="caution">
    <text evidence="2">The sequence shown here is derived from an EMBL/GenBank/DDBJ whole genome shotgun (WGS) entry which is preliminary data.</text>
</comment>
<reference evidence="3" key="1">
    <citation type="journal article" date="2019" name="Int. J. Syst. Evol. Microbiol.">
        <title>The Global Catalogue of Microorganisms (GCM) 10K type strain sequencing project: providing services to taxonomists for standard genome sequencing and annotation.</title>
        <authorList>
            <consortium name="The Broad Institute Genomics Platform"/>
            <consortium name="The Broad Institute Genome Sequencing Center for Infectious Disease"/>
            <person name="Wu L."/>
            <person name="Ma J."/>
        </authorList>
    </citation>
    <scope>NUCLEOTIDE SEQUENCE [LARGE SCALE GENOMIC DNA]</scope>
    <source>
        <strain evidence="3">XZYJ18</strain>
    </source>
</reference>
<dbReference type="RefSeq" id="WP_378572296.1">
    <property type="nucleotide sequence ID" value="NZ_JBHSFQ010000005.1"/>
</dbReference>